<sequence length="85" mass="8950">MPSLPTLLISLLTTIAEVMGCGVMPQGQAKTTHFTVTGFTLPGAMVYSTTQNVPDQIPGSAATREAVHSFVSRLVMQTVGTTLEI</sequence>
<dbReference type="AlphaFoldDB" id="A0AAD5QUT2"/>
<feature type="chain" id="PRO_5041939281" description="Secreted protein" evidence="1">
    <location>
        <begin position="21"/>
        <end position="85"/>
    </location>
</feature>
<comment type="caution">
    <text evidence="2">The sequence shown here is derived from an EMBL/GenBank/DDBJ whole genome shotgun (WGS) entry which is preliminary data.</text>
</comment>
<evidence type="ECO:0008006" key="4">
    <source>
        <dbReference type="Google" id="ProtNLM"/>
    </source>
</evidence>
<protein>
    <recommendedName>
        <fullName evidence="4">Secreted protein</fullName>
    </recommendedName>
</protein>
<evidence type="ECO:0000313" key="3">
    <source>
        <dbReference type="Proteomes" id="UP001196413"/>
    </source>
</evidence>
<name>A0AAD5QUT2_PARTN</name>
<evidence type="ECO:0000256" key="1">
    <source>
        <dbReference type="SAM" id="SignalP"/>
    </source>
</evidence>
<keyword evidence="1" id="KW-0732">Signal</keyword>
<dbReference type="Proteomes" id="UP001196413">
    <property type="component" value="Unassembled WGS sequence"/>
</dbReference>
<proteinExistence type="predicted"/>
<accession>A0AAD5QUT2</accession>
<dbReference type="EMBL" id="JAHQIW010004405">
    <property type="protein sequence ID" value="KAJ1362247.1"/>
    <property type="molecule type" value="Genomic_DNA"/>
</dbReference>
<keyword evidence="3" id="KW-1185">Reference proteome</keyword>
<evidence type="ECO:0000313" key="2">
    <source>
        <dbReference type="EMBL" id="KAJ1362247.1"/>
    </source>
</evidence>
<gene>
    <name evidence="2" type="ORF">KIN20_021745</name>
</gene>
<feature type="signal peptide" evidence="1">
    <location>
        <begin position="1"/>
        <end position="20"/>
    </location>
</feature>
<reference evidence="2" key="1">
    <citation type="submission" date="2021-06" db="EMBL/GenBank/DDBJ databases">
        <title>Parelaphostrongylus tenuis whole genome reference sequence.</title>
        <authorList>
            <person name="Garwood T.J."/>
            <person name="Larsen P.A."/>
            <person name="Fountain-Jones N.M."/>
            <person name="Garbe J.R."/>
            <person name="Macchietto M.G."/>
            <person name="Kania S.A."/>
            <person name="Gerhold R.W."/>
            <person name="Richards J.E."/>
            <person name="Wolf T.M."/>
        </authorList>
    </citation>
    <scope>NUCLEOTIDE SEQUENCE</scope>
    <source>
        <strain evidence="2">MNPRO001-30</strain>
        <tissue evidence="2">Meninges</tissue>
    </source>
</reference>
<organism evidence="2 3">
    <name type="scientific">Parelaphostrongylus tenuis</name>
    <name type="common">Meningeal worm</name>
    <dbReference type="NCBI Taxonomy" id="148309"/>
    <lineage>
        <taxon>Eukaryota</taxon>
        <taxon>Metazoa</taxon>
        <taxon>Ecdysozoa</taxon>
        <taxon>Nematoda</taxon>
        <taxon>Chromadorea</taxon>
        <taxon>Rhabditida</taxon>
        <taxon>Rhabditina</taxon>
        <taxon>Rhabditomorpha</taxon>
        <taxon>Strongyloidea</taxon>
        <taxon>Metastrongylidae</taxon>
        <taxon>Parelaphostrongylus</taxon>
    </lineage>
</organism>